<dbReference type="InterPro" id="IPR046757">
    <property type="entry name" value="YL1_N"/>
</dbReference>
<dbReference type="CDD" id="cd23020">
    <property type="entry name" value="zf-HIT"/>
    <property type="match status" value="1"/>
</dbReference>
<evidence type="ECO:0000313" key="4">
    <source>
        <dbReference type="EMBL" id="KAF2862429.1"/>
    </source>
</evidence>
<accession>A0A6A7C5V5</accession>
<dbReference type="OrthoDB" id="3942062at2759"/>
<gene>
    <name evidence="4" type="ORF">K470DRAFT_10331</name>
</gene>
<reference evidence="4" key="1">
    <citation type="journal article" date="2020" name="Stud. Mycol.">
        <title>101 Dothideomycetes genomes: a test case for predicting lifestyles and emergence of pathogens.</title>
        <authorList>
            <person name="Haridas S."/>
            <person name="Albert R."/>
            <person name="Binder M."/>
            <person name="Bloem J."/>
            <person name="Labutti K."/>
            <person name="Salamov A."/>
            <person name="Andreopoulos B."/>
            <person name="Baker S."/>
            <person name="Barry K."/>
            <person name="Bills G."/>
            <person name="Bluhm B."/>
            <person name="Cannon C."/>
            <person name="Castanera R."/>
            <person name="Culley D."/>
            <person name="Daum C."/>
            <person name="Ezra D."/>
            <person name="Gonzalez J."/>
            <person name="Henrissat B."/>
            <person name="Kuo A."/>
            <person name="Liang C."/>
            <person name="Lipzen A."/>
            <person name="Lutzoni F."/>
            <person name="Magnuson J."/>
            <person name="Mondo S."/>
            <person name="Nolan M."/>
            <person name="Ohm R."/>
            <person name="Pangilinan J."/>
            <person name="Park H.-J."/>
            <person name="Ramirez L."/>
            <person name="Alfaro M."/>
            <person name="Sun H."/>
            <person name="Tritt A."/>
            <person name="Yoshinaga Y."/>
            <person name="Zwiers L.-H."/>
            <person name="Turgeon B."/>
            <person name="Goodwin S."/>
            <person name="Spatafora J."/>
            <person name="Crous P."/>
            <person name="Grigoriev I."/>
        </authorList>
    </citation>
    <scope>NUCLEOTIDE SEQUENCE</scope>
    <source>
        <strain evidence="4">CBS 480.64</strain>
    </source>
</reference>
<evidence type="ECO:0000259" key="3">
    <source>
        <dbReference type="SMART" id="SM00993"/>
    </source>
</evidence>
<feature type="compositionally biased region" description="Acidic residues" evidence="2">
    <location>
        <begin position="46"/>
        <end position="98"/>
    </location>
</feature>
<dbReference type="Proteomes" id="UP000799421">
    <property type="component" value="Unassembled WGS sequence"/>
</dbReference>
<feature type="compositionally biased region" description="Basic and acidic residues" evidence="2">
    <location>
        <begin position="99"/>
        <end position="123"/>
    </location>
</feature>
<dbReference type="SMART" id="SM00993">
    <property type="entry name" value="YL1_C"/>
    <property type="match status" value="1"/>
</dbReference>
<evidence type="ECO:0000256" key="1">
    <source>
        <dbReference type="ARBA" id="ARBA00006832"/>
    </source>
</evidence>
<sequence>MSDEEELKSNGDVGSDDDVINNGLIATRAKRATAGNLYASLRANLDDEELQRELLAEDEEDEGDYRESNSDDDDEALESSSDDDDDAGPPQEGDPEDLQGEKELKRVERAEAQKKRKALDARLKIPAFAKKQKKVRLADDAKATDAAPKTKKKSERANWLPSPTDAPVRQSGRTLAVANREVIHAHLKESLARSEKQRRVMKRAAERDRFKKRAQLTQEQRLEACARIAKQTEKEFGRWEREEEERQRQREAYLAAKRRRGFDGPFVRQWRGSVLWIGNEIKIKRIAHGSKKIEELVADLPISQRPPPPPPTWMAPPLHSQYGGSAAAVHPALPVSHAASPWRPQPPQAMSEQGGVAYTWPGQPQGEANTQRPGQPPAYAQTALPPAAPLPQTGWMQQRNQYPVYVPQSIAPPAPLIKEQAQRSLVMLEGFANLNGTNTRRARNATALDPTETAKILLPDACPSFTADEARYLNAKHRRGMYPPPPTKTRCVVIPHEPARYRDPNSGLPYCDRQTFRILQNAIGGRYQWSSLLGAWVGNRYGNYGAPAKGVPPGFTGRGNSGAFGSLP</sequence>
<dbReference type="Pfam" id="PF05764">
    <property type="entry name" value="YL1"/>
    <property type="match status" value="1"/>
</dbReference>
<dbReference type="PANTHER" id="PTHR13275:SF4">
    <property type="entry name" value="VACUOLAR PROTEIN SORTING-ASSOCIATED PROTEIN 72 HOMOLOG"/>
    <property type="match status" value="1"/>
</dbReference>
<name>A0A6A7C5V5_9PEZI</name>
<dbReference type="GO" id="GO:0005634">
    <property type="term" value="C:nucleus"/>
    <property type="evidence" value="ECO:0007669"/>
    <property type="project" value="TreeGrafter"/>
</dbReference>
<evidence type="ECO:0000313" key="5">
    <source>
        <dbReference type="Proteomes" id="UP000799421"/>
    </source>
</evidence>
<proteinExistence type="inferred from homology"/>
<dbReference type="EMBL" id="MU005966">
    <property type="protein sequence ID" value="KAF2862429.1"/>
    <property type="molecule type" value="Genomic_DNA"/>
</dbReference>
<feature type="region of interest" description="Disordered" evidence="2">
    <location>
        <begin position="45"/>
        <end position="172"/>
    </location>
</feature>
<dbReference type="PANTHER" id="PTHR13275">
    <property type="entry name" value="YL-1 PROTEIN TRANSCRIPTION FACTOR-LIKE 1"/>
    <property type="match status" value="1"/>
</dbReference>
<dbReference type="Pfam" id="PF08265">
    <property type="entry name" value="YL1_C"/>
    <property type="match status" value="1"/>
</dbReference>
<comment type="similarity">
    <text evidence="1">Belongs to the VPS72/YL1 family.</text>
</comment>
<dbReference type="AlphaFoldDB" id="A0A6A7C5V5"/>
<feature type="domain" description="Vps72/YL1 C-terminal" evidence="3">
    <location>
        <begin position="490"/>
        <end position="519"/>
    </location>
</feature>
<dbReference type="InterPro" id="IPR013272">
    <property type="entry name" value="Vps72/YL1_C"/>
</dbReference>
<protein>
    <recommendedName>
        <fullName evidence="3">Vps72/YL1 C-terminal domain-containing protein</fullName>
    </recommendedName>
</protein>
<feature type="region of interest" description="Disordered" evidence="2">
    <location>
        <begin position="338"/>
        <end position="393"/>
    </location>
</feature>
<keyword evidence="5" id="KW-1185">Reference proteome</keyword>
<organism evidence="4 5">
    <name type="scientific">Piedraia hortae CBS 480.64</name>
    <dbReference type="NCBI Taxonomy" id="1314780"/>
    <lineage>
        <taxon>Eukaryota</taxon>
        <taxon>Fungi</taxon>
        <taxon>Dikarya</taxon>
        <taxon>Ascomycota</taxon>
        <taxon>Pezizomycotina</taxon>
        <taxon>Dothideomycetes</taxon>
        <taxon>Dothideomycetidae</taxon>
        <taxon>Capnodiales</taxon>
        <taxon>Piedraiaceae</taxon>
        <taxon>Piedraia</taxon>
    </lineage>
</organism>
<feature type="compositionally biased region" description="Low complexity" evidence="2">
    <location>
        <begin position="377"/>
        <end position="393"/>
    </location>
</feature>
<evidence type="ECO:0000256" key="2">
    <source>
        <dbReference type="SAM" id="MobiDB-lite"/>
    </source>
</evidence>